<organism evidence="1">
    <name type="scientific">Mustela putorius furo</name>
    <name type="common">European domestic ferret</name>
    <name type="synonym">Mustela furo</name>
    <dbReference type="NCBI Taxonomy" id="9669"/>
    <lineage>
        <taxon>Eukaryota</taxon>
        <taxon>Metazoa</taxon>
        <taxon>Chordata</taxon>
        <taxon>Craniata</taxon>
        <taxon>Vertebrata</taxon>
        <taxon>Euteleostomi</taxon>
        <taxon>Mammalia</taxon>
        <taxon>Eutheria</taxon>
        <taxon>Laurasiatheria</taxon>
        <taxon>Carnivora</taxon>
        <taxon>Caniformia</taxon>
        <taxon>Musteloidea</taxon>
        <taxon>Mustelidae</taxon>
        <taxon>Mustelinae</taxon>
        <taxon>Mustela</taxon>
    </lineage>
</organism>
<dbReference type="EMBL" id="AEYP01065306">
    <property type="status" value="NOT_ANNOTATED_CDS"/>
    <property type="molecule type" value="Genomic_DNA"/>
</dbReference>
<dbReference type="EMBL" id="AEYP01065307">
    <property type="status" value="NOT_ANNOTATED_CDS"/>
    <property type="molecule type" value="Genomic_DNA"/>
</dbReference>
<evidence type="ECO:0000313" key="1">
    <source>
        <dbReference type="Ensembl" id="ENSMPUP00000004427.1"/>
    </source>
</evidence>
<dbReference type="HOGENOM" id="CLU_2589119_0_0_1"/>
<accession>M3XZC6</accession>
<dbReference type="AlphaFoldDB" id="M3XZC6"/>
<dbReference type="Ensembl" id="ENSMPUT00000004504.1">
    <property type="protein sequence ID" value="ENSMPUP00000004427.1"/>
    <property type="gene ID" value="ENSMPUG00000004461.1"/>
</dbReference>
<reference evidence="1" key="1">
    <citation type="submission" date="2024-06" db="UniProtKB">
        <authorList>
            <consortium name="Ensembl"/>
        </authorList>
    </citation>
    <scope>IDENTIFICATION</scope>
</reference>
<proteinExistence type="predicted"/>
<protein>
    <submittedName>
        <fullName evidence="1">Uncharacterized protein</fullName>
    </submittedName>
</protein>
<sequence>MLCLRLNAGRTEIAFHRAPAERGSRLGGCPFPSSFSAPGNLSLFMNKPGIGKSKARMTPPQCYWGLFFSALRNVEFPSSE</sequence>
<dbReference type="InParanoid" id="M3XZC6"/>
<name>M3XZC6_MUSPF</name>